<proteinExistence type="predicted"/>
<comment type="caution">
    <text evidence="1">The sequence shown here is derived from an EMBL/GenBank/DDBJ whole genome shotgun (WGS) entry which is preliminary data.</text>
</comment>
<gene>
    <name evidence="1" type="ORF">C5S46_02175</name>
</gene>
<evidence type="ECO:0000313" key="2">
    <source>
        <dbReference type="Proteomes" id="UP000315423"/>
    </source>
</evidence>
<protein>
    <submittedName>
        <fullName evidence="1">30S ribosomal protein S13</fullName>
    </submittedName>
</protein>
<keyword evidence="1" id="KW-0687">Ribonucleoprotein</keyword>
<organism evidence="1 2">
    <name type="scientific">Candidatus Methanomarinus sp</name>
    <dbReference type="NCBI Taxonomy" id="3386244"/>
    <lineage>
        <taxon>Archaea</taxon>
        <taxon>Methanobacteriati</taxon>
        <taxon>Methanobacteriota</taxon>
        <taxon>Stenosarchaea group</taxon>
        <taxon>Methanomicrobia</taxon>
        <taxon>Methanosarcinales</taxon>
        <taxon>ANME-2 cluster</taxon>
        <taxon>Candidatus Methanocomedenaceae</taxon>
        <taxon>Candidatus Methanomarinus</taxon>
    </lineage>
</organism>
<name>A0AC61SBQ0_9EURY</name>
<evidence type="ECO:0000313" key="1">
    <source>
        <dbReference type="EMBL" id="TKY92138.1"/>
    </source>
</evidence>
<sequence>MAEPKEKTEQEEIKHIVRVANTDLEGKKSVQYSLTGIKGINRRSARIISDISGVDPAATMGYLEDEQIETLNKTVDDIESILPVWMLNRRKDYLSGEDKHIVATDVLLIKREDLNSMKKTRSYKGIRHERGHKVRGQRTKSTGRIGLVVGVKRKVN</sequence>
<reference evidence="1" key="1">
    <citation type="submission" date="2018-09" db="EMBL/GenBank/DDBJ databases">
        <title>A genomic encyclopedia of anaerobic methanotrophic archaea.</title>
        <authorList>
            <person name="Skennerton C.T."/>
            <person name="Chadwick G.L."/>
            <person name="Laso-Perez R."/>
            <person name="Leu A.O."/>
            <person name="Speth D.R."/>
            <person name="Yu H."/>
            <person name="Morgan-Lang C."/>
            <person name="Hatzenpichler R."/>
            <person name="Goudeau D."/>
            <person name="Malmstrom R."/>
            <person name="Woyke T."/>
            <person name="Hallam S."/>
            <person name="Tyson G.W."/>
            <person name="Wegener G."/>
            <person name="Boetius A."/>
            <person name="Orphan V.J."/>
        </authorList>
    </citation>
    <scope>NUCLEOTIDE SEQUENCE</scope>
    <source>
        <strain evidence="1">CONS3730D10UFb2</strain>
    </source>
</reference>
<dbReference type="Proteomes" id="UP000315423">
    <property type="component" value="Unassembled WGS sequence"/>
</dbReference>
<keyword evidence="1" id="KW-0689">Ribosomal protein</keyword>
<accession>A0AC61SBQ0</accession>
<dbReference type="EMBL" id="QYBA01000070">
    <property type="protein sequence ID" value="TKY92138.1"/>
    <property type="molecule type" value="Genomic_DNA"/>
</dbReference>